<dbReference type="RefSeq" id="WP_054968942.1">
    <property type="nucleotide sequence ID" value="NZ_LJCO01000042.1"/>
</dbReference>
<evidence type="ECO:0000313" key="10">
    <source>
        <dbReference type="Proteomes" id="UP000050482"/>
    </source>
</evidence>
<keyword evidence="6 7" id="KW-0472">Membrane</keyword>
<dbReference type="InterPro" id="IPR000515">
    <property type="entry name" value="MetI-like"/>
</dbReference>
<dbReference type="PATRIC" id="fig|471514.4.peg.501"/>
<feature type="transmembrane region" description="Helical" evidence="7">
    <location>
        <begin position="195"/>
        <end position="218"/>
    </location>
</feature>
<dbReference type="EMBL" id="LJCO01000042">
    <property type="protein sequence ID" value="KPV43968.1"/>
    <property type="molecule type" value="Genomic_DNA"/>
</dbReference>
<dbReference type="OrthoDB" id="31780at2"/>
<feature type="domain" description="ABC transmembrane type-1" evidence="8">
    <location>
        <begin position="86"/>
        <end position="282"/>
    </location>
</feature>
<keyword evidence="3" id="KW-1003">Cell membrane</keyword>
<feature type="transmembrane region" description="Helical" evidence="7">
    <location>
        <begin position="21"/>
        <end position="41"/>
    </location>
</feature>
<evidence type="ECO:0000313" key="9">
    <source>
        <dbReference type="EMBL" id="KPV43968.1"/>
    </source>
</evidence>
<evidence type="ECO:0000259" key="8">
    <source>
        <dbReference type="PROSITE" id="PS50928"/>
    </source>
</evidence>
<keyword evidence="4 7" id="KW-0812">Transmembrane</keyword>
<evidence type="ECO:0000256" key="5">
    <source>
        <dbReference type="ARBA" id="ARBA00022989"/>
    </source>
</evidence>
<evidence type="ECO:0000256" key="2">
    <source>
        <dbReference type="ARBA" id="ARBA00022448"/>
    </source>
</evidence>
<comment type="similarity">
    <text evidence="7">Belongs to the binding-protein-dependent transport system permease family.</text>
</comment>
<dbReference type="PANTHER" id="PTHR43744:SF12">
    <property type="entry name" value="ABC TRANSPORTER PERMEASE PROTEIN MG189-RELATED"/>
    <property type="match status" value="1"/>
</dbReference>
<comment type="subcellular location">
    <subcellularLocation>
        <location evidence="1 7">Cell membrane</location>
        <topology evidence="1 7">Multi-pass membrane protein</topology>
    </subcellularLocation>
</comment>
<reference evidence="9 10" key="1">
    <citation type="submission" date="2015-09" db="EMBL/GenBank/DDBJ databases">
        <title>Draft genome sequence of Alicyclobacillus ferrooxydans DSM 22381.</title>
        <authorList>
            <person name="Hemp J."/>
        </authorList>
    </citation>
    <scope>NUCLEOTIDE SEQUENCE [LARGE SCALE GENOMIC DNA]</scope>
    <source>
        <strain evidence="9 10">TC-34</strain>
    </source>
</reference>
<gene>
    <name evidence="9" type="ORF">AN477_09625</name>
</gene>
<proteinExistence type="inferred from homology"/>
<feature type="transmembrane region" description="Helical" evidence="7">
    <location>
        <begin position="260"/>
        <end position="282"/>
    </location>
</feature>
<feature type="transmembrane region" description="Helical" evidence="7">
    <location>
        <begin position="157"/>
        <end position="175"/>
    </location>
</feature>
<dbReference type="InterPro" id="IPR035906">
    <property type="entry name" value="MetI-like_sf"/>
</dbReference>
<dbReference type="PANTHER" id="PTHR43744">
    <property type="entry name" value="ABC TRANSPORTER PERMEASE PROTEIN MG189-RELATED-RELATED"/>
    <property type="match status" value="1"/>
</dbReference>
<accession>A0A0P9CLV4</accession>
<dbReference type="PROSITE" id="PS50928">
    <property type="entry name" value="ABC_TM1"/>
    <property type="match status" value="1"/>
</dbReference>
<dbReference type="STRING" id="471514.AN477_09625"/>
<dbReference type="CDD" id="cd06261">
    <property type="entry name" value="TM_PBP2"/>
    <property type="match status" value="1"/>
</dbReference>
<dbReference type="SUPFAM" id="SSF161098">
    <property type="entry name" value="MetI-like"/>
    <property type="match status" value="1"/>
</dbReference>
<comment type="caution">
    <text evidence="9">The sequence shown here is derived from an EMBL/GenBank/DDBJ whole genome shotgun (WGS) entry which is preliminary data.</text>
</comment>
<evidence type="ECO:0000256" key="3">
    <source>
        <dbReference type="ARBA" id="ARBA00022475"/>
    </source>
</evidence>
<keyword evidence="5 7" id="KW-1133">Transmembrane helix</keyword>
<protein>
    <recommendedName>
        <fullName evidence="8">ABC transmembrane type-1 domain-containing protein</fullName>
    </recommendedName>
</protein>
<evidence type="ECO:0000256" key="4">
    <source>
        <dbReference type="ARBA" id="ARBA00022692"/>
    </source>
</evidence>
<evidence type="ECO:0000256" key="1">
    <source>
        <dbReference type="ARBA" id="ARBA00004651"/>
    </source>
</evidence>
<dbReference type="Pfam" id="PF00528">
    <property type="entry name" value="BPD_transp_1"/>
    <property type="match status" value="1"/>
</dbReference>
<organism evidence="9 10">
    <name type="scientific">Alicyclobacillus ferrooxydans</name>
    <dbReference type="NCBI Taxonomy" id="471514"/>
    <lineage>
        <taxon>Bacteria</taxon>
        <taxon>Bacillati</taxon>
        <taxon>Bacillota</taxon>
        <taxon>Bacilli</taxon>
        <taxon>Bacillales</taxon>
        <taxon>Alicyclobacillaceae</taxon>
        <taxon>Alicyclobacillus</taxon>
    </lineage>
</organism>
<name>A0A0P9CLV4_9BACL</name>
<dbReference type="Gene3D" id="1.10.3720.10">
    <property type="entry name" value="MetI-like"/>
    <property type="match status" value="1"/>
</dbReference>
<feature type="transmembrane region" description="Helical" evidence="7">
    <location>
        <begin position="122"/>
        <end position="145"/>
    </location>
</feature>
<keyword evidence="2 7" id="KW-0813">Transport</keyword>
<keyword evidence="10" id="KW-1185">Reference proteome</keyword>
<evidence type="ECO:0000256" key="6">
    <source>
        <dbReference type="ARBA" id="ARBA00023136"/>
    </source>
</evidence>
<dbReference type="Proteomes" id="UP000050482">
    <property type="component" value="Unassembled WGS sequence"/>
</dbReference>
<sequence>MISTTNLQRENHRRSADPVKKTATTILLTLIAAYFLLPLYWLLVSTTKTTQQLFNTPMLLFPSHWNLLSNWHWLNSYQHGVFWRWAINSVTYSLAAAVLGTLISAMAGYVLSMYKFKGNKAISTSILGALMVPAAALAIPTFLLVKSIGLINTYPGVILPMLLNPFGVYFMTVYIREAMPAELLDSGRVDGANDYWIFFRIGLPIINPGLVTLFLISFIGTWNNFFLPLVLLSKSQLYPLTVGLSIWVGNLNTAGTGMPLYPLIMIASFLSVIPMLILFGVLRKYITSGITMGSVKS</sequence>
<evidence type="ECO:0000256" key="7">
    <source>
        <dbReference type="RuleBase" id="RU363032"/>
    </source>
</evidence>
<dbReference type="GO" id="GO:0005886">
    <property type="term" value="C:plasma membrane"/>
    <property type="evidence" value="ECO:0007669"/>
    <property type="project" value="UniProtKB-SubCell"/>
</dbReference>
<dbReference type="GO" id="GO:0055085">
    <property type="term" value="P:transmembrane transport"/>
    <property type="evidence" value="ECO:0007669"/>
    <property type="project" value="InterPro"/>
</dbReference>
<dbReference type="AlphaFoldDB" id="A0A0P9CLV4"/>
<feature type="transmembrane region" description="Helical" evidence="7">
    <location>
        <begin position="85"/>
        <end position="110"/>
    </location>
</feature>